<organism evidence="3 4">
    <name type="scientific">Paraburkholderia eburnea</name>
    <dbReference type="NCBI Taxonomy" id="1189126"/>
    <lineage>
        <taxon>Bacteria</taxon>
        <taxon>Pseudomonadati</taxon>
        <taxon>Pseudomonadota</taxon>
        <taxon>Betaproteobacteria</taxon>
        <taxon>Burkholderiales</taxon>
        <taxon>Burkholderiaceae</taxon>
        <taxon>Paraburkholderia</taxon>
    </lineage>
</organism>
<evidence type="ECO:0000313" key="4">
    <source>
        <dbReference type="Proteomes" id="UP000237381"/>
    </source>
</evidence>
<proteinExistence type="inferred from homology"/>
<keyword evidence="2" id="KW-0732">Signal</keyword>
<name>A0A2S4LV49_9BURK</name>
<dbReference type="PANTHER" id="PTHR30203:SF33">
    <property type="entry name" value="BLR4455 PROTEIN"/>
    <property type="match status" value="1"/>
</dbReference>
<keyword evidence="2 3" id="KW-0449">Lipoprotein</keyword>
<dbReference type="InterPro" id="IPR010131">
    <property type="entry name" value="MdtP/NodT-like"/>
</dbReference>
<keyword evidence="2" id="KW-0564">Palmitate</keyword>
<comment type="subcellular location">
    <subcellularLocation>
        <location evidence="2">Cell membrane</location>
        <topology evidence="2">Lipid-anchor</topology>
    </subcellularLocation>
</comment>
<dbReference type="PANTHER" id="PTHR30203">
    <property type="entry name" value="OUTER MEMBRANE CATION EFFLUX PROTEIN"/>
    <property type="match status" value="1"/>
</dbReference>
<feature type="chain" id="PRO_5015376656" evidence="2">
    <location>
        <begin position="19"/>
        <end position="499"/>
    </location>
</feature>
<keyword evidence="2" id="KW-0812">Transmembrane</keyword>
<comment type="caution">
    <text evidence="3">The sequence shown here is derived from an EMBL/GenBank/DDBJ whole genome shotgun (WGS) entry which is preliminary data.</text>
</comment>
<dbReference type="Gene3D" id="1.20.1600.10">
    <property type="entry name" value="Outer membrane efflux proteins (OEP)"/>
    <property type="match status" value="1"/>
</dbReference>
<keyword evidence="2" id="KW-0472">Membrane</keyword>
<dbReference type="InterPro" id="IPR003423">
    <property type="entry name" value="OMP_efflux"/>
</dbReference>
<dbReference type="EMBL" id="PQGA01000025">
    <property type="protein sequence ID" value="POR46304.1"/>
    <property type="molecule type" value="Genomic_DNA"/>
</dbReference>
<accession>A0A2S4LV49</accession>
<dbReference type="Gene3D" id="2.20.200.10">
    <property type="entry name" value="Outer membrane efflux proteins (OEP)"/>
    <property type="match status" value="1"/>
</dbReference>
<keyword evidence="2" id="KW-1134">Transmembrane beta strand</keyword>
<dbReference type="GO" id="GO:0005886">
    <property type="term" value="C:plasma membrane"/>
    <property type="evidence" value="ECO:0007669"/>
    <property type="project" value="UniProtKB-SubCell"/>
</dbReference>
<keyword evidence="4" id="KW-1185">Reference proteome</keyword>
<feature type="signal peptide" evidence="2">
    <location>
        <begin position="1"/>
        <end position="18"/>
    </location>
</feature>
<evidence type="ECO:0000313" key="3">
    <source>
        <dbReference type="EMBL" id="POR46304.1"/>
    </source>
</evidence>
<reference evidence="3 4" key="1">
    <citation type="submission" date="2018-01" db="EMBL/GenBank/DDBJ databases">
        <title>Genomic Encyclopedia of Type Strains, Phase III (KMG-III): the genomes of soil and plant-associated and newly described type strains.</title>
        <authorList>
            <person name="Whitman W."/>
        </authorList>
    </citation>
    <scope>NUCLEOTIDE SEQUENCE [LARGE SCALE GENOMIC DNA]</scope>
    <source>
        <strain evidence="3 4">JCM 18070</strain>
    </source>
</reference>
<gene>
    <name evidence="3" type="ORF">B0G62_12522</name>
</gene>
<dbReference type="AlphaFoldDB" id="A0A2S4LV49"/>
<dbReference type="Proteomes" id="UP000237381">
    <property type="component" value="Unassembled WGS sequence"/>
</dbReference>
<dbReference type="GO" id="GO:0015562">
    <property type="term" value="F:efflux transmembrane transporter activity"/>
    <property type="evidence" value="ECO:0007669"/>
    <property type="project" value="InterPro"/>
</dbReference>
<evidence type="ECO:0000256" key="1">
    <source>
        <dbReference type="ARBA" id="ARBA00007613"/>
    </source>
</evidence>
<dbReference type="NCBIfam" id="TIGR01845">
    <property type="entry name" value="outer_NodT"/>
    <property type="match status" value="1"/>
</dbReference>
<evidence type="ECO:0000256" key="2">
    <source>
        <dbReference type="RuleBase" id="RU362097"/>
    </source>
</evidence>
<dbReference type="Pfam" id="PF02321">
    <property type="entry name" value="OEP"/>
    <property type="match status" value="2"/>
</dbReference>
<dbReference type="SUPFAM" id="SSF56954">
    <property type="entry name" value="Outer membrane efflux proteins (OEP)"/>
    <property type="match status" value="1"/>
</dbReference>
<comment type="similarity">
    <text evidence="1 2">Belongs to the outer membrane factor (OMF) (TC 1.B.17) family.</text>
</comment>
<protein>
    <submittedName>
        <fullName evidence="3">NodT family efflux transporter outer membrane factor (OMF) lipoprotein</fullName>
    </submittedName>
</protein>
<sequence length="499" mass="52466">MAATIPVLTRMRSGFVLALVAQLTACSLPVVKTGAGIALPARWQSASSVDAAGVNAQWWQSFGSAELTALVEAAQQDSFDVAAAVARVRQADALVRVSGASLLPQIDAGVSVERTREVGYPMYNDYSGYFTASYELDLWGANRATRQAAIDTLGARRAERDAVALTLTADFANTWLQVLALRERAAIARQDLAAGERLLGFVESQYRAGAATVSNVAQQKTLVAQLTQSVAQYGQQAQYSRIALATLAGKPPQGFQVAGDSLDGLTIPVIGAGVPADLLTRRPDIAEAERKLAAADADVTVARAAMLPAVTLTADAGAGNTRLANLLEHPIYDLVAGLSAPIFHGGALAASRDLALAQREELLADYRASIVSALGDVESALNAIDGIMTRQRAQADVLDQAQIALQQVESRYRAGAQTLQTLLDAQRTLYAAKDEALQLKLARLQAAVALYKALGGGWDVKQENGVTSVAPATRAAAQAQFERGQPGWAISSTTIDGNS</sequence>